<evidence type="ECO:0000256" key="4">
    <source>
        <dbReference type="ARBA" id="ARBA00022692"/>
    </source>
</evidence>
<dbReference type="EMBL" id="JBEXAC010000001">
    <property type="protein sequence ID" value="MET6998194.1"/>
    <property type="molecule type" value="Genomic_DNA"/>
</dbReference>
<evidence type="ECO:0000256" key="2">
    <source>
        <dbReference type="ARBA" id="ARBA00022448"/>
    </source>
</evidence>
<name>A0ABV2T7U1_9BACT</name>
<keyword evidence="4 7" id="KW-0812">Transmembrane</keyword>
<dbReference type="Gene3D" id="2.60.40.1120">
    <property type="entry name" value="Carboxypeptidase-like, regulatory domain"/>
    <property type="match status" value="1"/>
</dbReference>
<dbReference type="NCBIfam" id="TIGR04057">
    <property type="entry name" value="SusC_RagA_signa"/>
    <property type="match status" value="1"/>
</dbReference>
<dbReference type="InterPro" id="IPR039426">
    <property type="entry name" value="TonB-dep_rcpt-like"/>
</dbReference>
<comment type="caution">
    <text evidence="10">The sequence shown here is derived from an EMBL/GenBank/DDBJ whole genome shotgun (WGS) entry which is preliminary data.</text>
</comment>
<dbReference type="Pfam" id="PF13715">
    <property type="entry name" value="CarbopepD_reg_2"/>
    <property type="match status" value="1"/>
</dbReference>
<keyword evidence="3 7" id="KW-1134">Transmembrane beta strand</keyword>
<dbReference type="NCBIfam" id="TIGR04056">
    <property type="entry name" value="OMP_RagA_SusC"/>
    <property type="match status" value="1"/>
</dbReference>
<dbReference type="SUPFAM" id="SSF49464">
    <property type="entry name" value="Carboxypeptidase regulatory domain-like"/>
    <property type="match status" value="1"/>
</dbReference>
<evidence type="ECO:0000313" key="11">
    <source>
        <dbReference type="Proteomes" id="UP001549749"/>
    </source>
</evidence>
<evidence type="ECO:0000259" key="9">
    <source>
        <dbReference type="Pfam" id="PF07715"/>
    </source>
</evidence>
<feature type="signal peptide" evidence="8">
    <location>
        <begin position="1"/>
        <end position="20"/>
    </location>
</feature>
<evidence type="ECO:0000256" key="3">
    <source>
        <dbReference type="ARBA" id="ARBA00022452"/>
    </source>
</evidence>
<dbReference type="InterPro" id="IPR023996">
    <property type="entry name" value="TonB-dep_OMP_SusC/RagA"/>
</dbReference>
<evidence type="ECO:0000256" key="7">
    <source>
        <dbReference type="PROSITE-ProRule" id="PRU01360"/>
    </source>
</evidence>
<evidence type="ECO:0000256" key="8">
    <source>
        <dbReference type="SAM" id="SignalP"/>
    </source>
</evidence>
<dbReference type="InterPro" id="IPR037066">
    <property type="entry name" value="Plug_dom_sf"/>
</dbReference>
<keyword evidence="6 7" id="KW-0998">Cell outer membrane</keyword>
<comment type="similarity">
    <text evidence="7">Belongs to the TonB-dependent receptor family.</text>
</comment>
<reference evidence="10 11" key="1">
    <citation type="submission" date="2024-06" db="EMBL/GenBank/DDBJ databases">
        <title>Chitinophaga defluvii sp. nov., isolated from municipal sewage.</title>
        <authorList>
            <person name="Zhang L."/>
        </authorList>
    </citation>
    <scope>NUCLEOTIDE SEQUENCE [LARGE SCALE GENOMIC DNA]</scope>
    <source>
        <strain evidence="10 11">H8</strain>
    </source>
</reference>
<keyword evidence="5 7" id="KW-0472">Membrane</keyword>
<dbReference type="SUPFAM" id="SSF56935">
    <property type="entry name" value="Porins"/>
    <property type="match status" value="1"/>
</dbReference>
<protein>
    <submittedName>
        <fullName evidence="10">SusC/RagA family TonB-linked outer membrane protein</fullName>
    </submittedName>
</protein>
<dbReference type="Proteomes" id="UP001549749">
    <property type="component" value="Unassembled WGS sequence"/>
</dbReference>
<evidence type="ECO:0000256" key="5">
    <source>
        <dbReference type="ARBA" id="ARBA00023136"/>
    </source>
</evidence>
<evidence type="ECO:0000313" key="10">
    <source>
        <dbReference type="EMBL" id="MET6998194.1"/>
    </source>
</evidence>
<feature type="domain" description="TonB-dependent receptor plug" evidence="9">
    <location>
        <begin position="115"/>
        <end position="240"/>
    </location>
</feature>
<keyword evidence="8" id="KW-0732">Signal</keyword>
<dbReference type="Gene3D" id="2.40.170.20">
    <property type="entry name" value="TonB-dependent receptor, beta-barrel domain"/>
    <property type="match status" value="1"/>
</dbReference>
<keyword evidence="2 7" id="KW-0813">Transport</keyword>
<sequence length="1049" mass="115984">MHKKWLMLALMGLLSLSLWAQQRKITGVVKDNTGQGLPGVSVREAGTNNGTVTTPDGKFTLQLKGSNPKLIVSFIGFETKNLTVDSETDYQVVLKPDAKSLKDVVVIGYQEVKRKTVTAAVSSVKGKEIENLPSPSFDQLLQGKVAGLNVQNYTGEPGVRSSFVIRGNTAVSRNVDRARALSTPLFVIDGIPVSLDDAAAFDNTGTNYIAGINPNDIESIDILKDASAAAIYGSRGANGVVILKTKRGKIGTPQINFSTYAGITEKPKYEHFIIGAEERRYKLDYIRDRAPYDRAGVLPMMLTDSLNPAFSGATDWQDLFYRSGIVQNVDLSVAGATESINYRVSGNYFNEDGIIKGTGYKRYTVSAAMGMKMSSKVSVDALFRLSRGDRSRGRGQFPWEDALKLYQGQFPSSLFNLSEIDILNYTGDLKSGRDKNINDDVTGSLTLNYDITSKLRFAAIGSIQSSVSSRDIFRPGILNAAGASYAQSSKSQYENLNLDNTLSYTTDIFNKENHLNVLLGNSINYVKNAYTGVGGAAISNDNVKVVQGIEPRNFLLRDPYDGLITGSNYQSAGLLSFFARVNYDYREKYLLSVAWRADASSRFGANSRWGYFPSFSAGWNITDEPFAAPLKKWVDAFKLRGSYGVTGTLPGGYYMPFNTYAINQGGYGGSDAITYNGINAVTPNFKGGVAQNGLTWEQSVQSNIGVDAAFFKNRLTITADVFNRGKTKGLFDLLLPATSGYDKVNTNSVSVRNIGWELNLYGRILSPESPFQWNSRLILSAVKNQITGLPNGNRDLVVEDPNTGMVYLLTKGRPINEFYLIQSNGVYANEKDIPFNPLTGEKLTYWGGSHTVKAGDYIWQDQNGDFDVWDWNDRVRTGNPNPRITGGFTNTFSYKNFSLEISVNFLMGREIFNKYISDRLQGYQNNLSFIAATDLSKLGTWQKEGEGSKFAELNPYGDNYYQFLPFSSAYIENGNYARIKYINLSYTFPRKFLDRIKMRNLQIYSVIDNLHTFQRSTVPDAEAVNELGVYTGTGYPIPRKFTLGVNVGL</sequence>
<dbReference type="InterPro" id="IPR023997">
    <property type="entry name" value="TonB-dep_OMP_SusC/RagA_CS"/>
</dbReference>
<accession>A0ABV2T7U1</accession>
<dbReference type="RefSeq" id="WP_354660830.1">
    <property type="nucleotide sequence ID" value="NZ_JBEXAC010000001.1"/>
</dbReference>
<dbReference type="InterPro" id="IPR036942">
    <property type="entry name" value="Beta-barrel_TonB_sf"/>
</dbReference>
<feature type="chain" id="PRO_5045099980" evidence="8">
    <location>
        <begin position="21"/>
        <end position="1049"/>
    </location>
</feature>
<dbReference type="Gene3D" id="2.170.130.10">
    <property type="entry name" value="TonB-dependent receptor, plug domain"/>
    <property type="match status" value="1"/>
</dbReference>
<gene>
    <name evidence="10" type="ORF">ABR189_12480</name>
</gene>
<evidence type="ECO:0000256" key="1">
    <source>
        <dbReference type="ARBA" id="ARBA00004571"/>
    </source>
</evidence>
<organism evidence="10 11">
    <name type="scientific">Chitinophaga defluvii</name>
    <dbReference type="NCBI Taxonomy" id="3163343"/>
    <lineage>
        <taxon>Bacteria</taxon>
        <taxon>Pseudomonadati</taxon>
        <taxon>Bacteroidota</taxon>
        <taxon>Chitinophagia</taxon>
        <taxon>Chitinophagales</taxon>
        <taxon>Chitinophagaceae</taxon>
        <taxon>Chitinophaga</taxon>
    </lineage>
</organism>
<keyword evidence="11" id="KW-1185">Reference proteome</keyword>
<dbReference type="InterPro" id="IPR012910">
    <property type="entry name" value="Plug_dom"/>
</dbReference>
<dbReference type="Pfam" id="PF07715">
    <property type="entry name" value="Plug"/>
    <property type="match status" value="1"/>
</dbReference>
<evidence type="ECO:0000256" key="6">
    <source>
        <dbReference type="ARBA" id="ARBA00023237"/>
    </source>
</evidence>
<dbReference type="PROSITE" id="PS52016">
    <property type="entry name" value="TONB_DEPENDENT_REC_3"/>
    <property type="match status" value="1"/>
</dbReference>
<proteinExistence type="inferred from homology"/>
<dbReference type="InterPro" id="IPR008969">
    <property type="entry name" value="CarboxyPept-like_regulatory"/>
</dbReference>
<comment type="subcellular location">
    <subcellularLocation>
        <location evidence="1 7">Cell outer membrane</location>
        <topology evidence="1 7">Multi-pass membrane protein</topology>
    </subcellularLocation>
</comment>